<evidence type="ECO:0000259" key="2">
    <source>
        <dbReference type="Pfam" id="PF13568"/>
    </source>
</evidence>
<sequence>MKKLLSILFVFALIQTANAQSDIFNLGIKGGFGKSEIAFDKSTLIQDSDKAQSWHFGVTSRIKIPVVGLYIQPEVYYSRTGGEIQIHNDGLPQVSGITQDRLDIPVLLGWRLGIDAVAFRLNAGPMGILMLDNGLSDLQDIGDVTTNDFIWGYQAGVGVDVWKFSLDARYEGNINDFVEYNDSNASGKISQWTLGLGYWF</sequence>
<keyword evidence="4" id="KW-1185">Reference proteome</keyword>
<dbReference type="InterPro" id="IPR025665">
    <property type="entry name" value="Beta-barrel_OMP_2"/>
</dbReference>
<dbReference type="Pfam" id="PF13568">
    <property type="entry name" value="OMP_b-brl_2"/>
    <property type="match status" value="1"/>
</dbReference>
<reference evidence="3 4" key="1">
    <citation type="submission" date="2018-03" db="EMBL/GenBank/DDBJ databases">
        <title>Genomic Encyclopedia of Archaeal and Bacterial Type Strains, Phase II (KMG-II): from individual species to whole genera.</title>
        <authorList>
            <person name="Goeker M."/>
        </authorList>
    </citation>
    <scope>NUCLEOTIDE SEQUENCE [LARGE SCALE GENOMIC DNA]</scope>
    <source>
        <strain evidence="3 4">DSM 28229</strain>
    </source>
</reference>
<protein>
    <submittedName>
        <fullName evidence="3">Outer membrane protein with beta-barrel domain</fullName>
    </submittedName>
</protein>
<dbReference type="AlphaFoldDB" id="A0A316A396"/>
<evidence type="ECO:0000256" key="1">
    <source>
        <dbReference type="SAM" id="SignalP"/>
    </source>
</evidence>
<dbReference type="OrthoDB" id="1001536at2"/>
<evidence type="ECO:0000313" key="3">
    <source>
        <dbReference type="EMBL" id="PWJ44187.1"/>
    </source>
</evidence>
<dbReference type="RefSeq" id="WP_109615699.1">
    <property type="nucleotide sequence ID" value="NZ_QGDO01000001.1"/>
</dbReference>
<evidence type="ECO:0000313" key="4">
    <source>
        <dbReference type="Proteomes" id="UP000245535"/>
    </source>
</evidence>
<accession>A0A316A396</accession>
<keyword evidence="1" id="KW-0732">Signal</keyword>
<organism evidence="3 4">
    <name type="scientific">Sediminitomix flava</name>
    <dbReference type="NCBI Taxonomy" id="379075"/>
    <lineage>
        <taxon>Bacteria</taxon>
        <taxon>Pseudomonadati</taxon>
        <taxon>Bacteroidota</taxon>
        <taxon>Cytophagia</taxon>
        <taxon>Cytophagales</taxon>
        <taxon>Flammeovirgaceae</taxon>
        <taxon>Sediminitomix</taxon>
    </lineage>
</organism>
<feature type="chain" id="PRO_5016288795" evidence="1">
    <location>
        <begin position="20"/>
        <end position="200"/>
    </location>
</feature>
<feature type="domain" description="Outer membrane protein beta-barrel" evidence="2">
    <location>
        <begin position="19"/>
        <end position="177"/>
    </location>
</feature>
<dbReference type="Proteomes" id="UP000245535">
    <property type="component" value="Unassembled WGS sequence"/>
</dbReference>
<comment type="caution">
    <text evidence="3">The sequence shown here is derived from an EMBL/GenBank/DDBJ whole genome shotgun (WGS) entry which is preliminary data.</text>
</comment>
<feature type="signal peptide" evidence="1">
    <location>
        <begin position="1"/>
        <end position="19"/>
    </location>
</feature>
<dbReference type="EMBL" id="QGDO01000001">
    <property type="protein sequence ID" value="PWJ44187.1"/>
    <property type="molecule type" value="Genomic_DNA"/>
</dbReference>
<name>A0A316A396_SEDFL</name>
<proteinExistence type="predicted"/>
<gene>
    <name evidence="3" type="ORF">BC781_101537</name>
</gene>
<dbReference type="SUPFAM" id="SSF56925">
    <property type="entry name" value="OMPA-like"/>
    <property type="match status" value="1"/>
</dbReference>
<dbReference type="InterPro" id="IPR011250">
    <property type="entry name" value="OMP/PagP_B-barrel"/>
</dbReference>